<dbReference type="Pfam" id="PF03602">
    <property type="entry name" value="Cons_hypoth95"/>
    <property type="match status" value="1"/>
</dbReference>
<dbReference type="AlphaFoldDB" id="A0A1V6M086"/>
<dbReference type="Gene3D" id="3.40.50.150">
    <property type="entry name" value="Vaccinia Virus protein VP39"/>
    <property type="match status" value="1"/>
</dbReference>
<dbReference type="NCBIfam" id="TIGR00095">
    <property type="entry name" value="16S rRNA (guanine(966)-N(2))-methyltransferase RsmD"/>
    <property type="match status" value="1"/>
</dbReference>
<evidence type="ECO:0000313" key="3">
    <source>
        <dbReference type="EMBL" id="OQD45756.1"/>
    </source>
</evidence>
<dbReference type="CDD" id="cd02440">
    <property type="entry name" value="AdoMet_MTases"/>
    <property type="match status" value="1"/>
</dbReference>
<evidence type="ECO:0000256" key="2">
    <source>
        <dbReference type="ARBA" id="ARBA00022679"/>
    </source>
</evidence>
<dbReference type="PIRSF" id="PIRSF004553">
    <property type="entry name" value="CHP00095"/>
    <property type="match status" value="1"/>
</dbReference>
<dbReference type="GO" id="GO:0031167">
    <property type="term" value="P:rRNA methylation"/>
    <property type="evidence" value="ECO:0007669"/>
    <property type="project" value="InterPro"/>
</dbReference>
<organism evidence="3 4">
    <name type="scientific">Candidatus Brocadia sapporoensis</name>
    <dbReference type="NCBI Taxonomy" id="392547"/>
    <lineage>
        <taxon>Bacteria</taxon>
        <taxon>Pseudomonadati</taxon>
        <taxon>Planctomycetota</taxon>
        <taxon>Candidatus Brocadiia</taxon>
        <taxon>Candidatus Brocadiales</taxon>
        <taxon>Candidatus Brocadiaceae</taxon>
        <taxon>Candidatus Brocadia</taxon>
    </lineage>
</organism>
<keyword evidence="1" id="KW-0489">Methyltransferase</keyword>
<dbReference type="EMBL" id="MJUW02000075">
    <property type="protein sequence ID" value="OQD45756.1"/>
    <property type="molecule type" value="Genomic_DNA"/>
</dbReference>
<reference evidence="3 4" key="1">
    <citation type="journal article" date="2016" name="Genome Announc.">
        <title>Draft Genome Sequence of the Anaerobic Ammonium-Oxidizing Bacterium 'Candidatus Brocadia sp. 40'.</title>
        <authorList>
            <person name="Ali M."/>
            <person name="Haroon M.F."/>
            <person name="Narita Y."/>
            <person name="Zhang L."/>
            <person name="Rangel Shaw D."/>
            <person name="Okabe S."/>
            <person name="Saikaly P.E."/>
        </authorList>
    </citation>
    <scope>NUCLEOTIDE SEQUENCE [LARGE SCALE GENOMIC DNA]</scope>
    <source>
        <strain evidence="3 4">40</strain>
    </source>
</reference>
<dbReference type="GO" id="GO:0008168">
    <property type="term" value="F:methyltransferase activity"/>
    <property type="evidence" value="ECO:0007669"/>
    <property type="project" value="UniProtKB-KW"/>
</dbReference>
<dbReference type="SUPFAM" id="SSF53335">
    <property type="entry name" value="S-adenosyl-L-methionine-dependent methyltransferases"/>
    <property type="match status" value="1"/>
</dbReference>
<sequence length="193" mass="21826">MRVIAGSAKGIHLSSVKGSKTRPIPDRVKESLFNILAGVIPDSRVLDMYAGTGAIGIEALSRGAESCIFIENDRQALQIIKKNLEQTKLQTKAWVLPYDVFEITPYLEKNHVIIDVIFASPPYPFLEKKSYRDNLLTVFSSLYQKHILLPGGLIMLQHRKTDYEQTPKVPVLEVFDTRTYGDTQISFFRNAIQ</sequence>
<keyword evidence="4" id="KW-1185">Reference proteome</keyword>
<proteinExistence type="predicted"/>
<evidence type="ECO:0000313" key="4">
    <source>
        <dbReference type="Proteomes" id="UP000242219"/>
    </source>
</evidence>
<dbReference type="PANTHER" id="PTHR43542:SF1">
    <property type="entry name" value="METHYLTRANSFERASE"/>
    <property type="match status" value="1"/>
</dbReference>
<name>A0A1V6M086_9BACT</name>
<accession>A0A1V6M086</accession>
<keyword evidence="2" id="KW-0808">Transferase</keyword>
<evidence type="ECO:0000256" key="1">
    <source>
        <dbReference type="ARBA" id="ARBA00022603"/>
    </source>
</evidence>
<dbReference type="InterPro" id="IPR004398">
    <property type="entry name" value="RNA_MeTrfase_RsmD"/>
</dbReference>
<comment type="caution">
    <text evidence="3">The sequence shown here is derived from an EMBL/GenBank/DDBJ whole genome shotgun (WGS) entry which is preliminary data.</text>
</comment>
<gene>
    <name evidence="3" type="ORF">BIY37_06835</name>
</gene>
<dbReference type="PANTHER" id="PTHR43542">
    <property type="entry name" value="METHYLTRANSFERASE"/>
    <property type="match status" value="1"/>
</dbReference>
<protein>
    <submittedName>
        <fullName evidence="3">16S rRNA (Guanine(966)-N(2))-methyltransferase RsmD</fullName>
    </submittedName>
</protein>
<dbReference type="InterPro" id="IPR029063">
    <property type="entry name" value="SAM-dependent_MTases_sf"/>
</dbReference>
<dbReference type="Proteomes" id="UP000242219">
    <property type="component" value="Unassembled WGS sequence"/>
</dbReference>